<dbReference type="STRING" id="1112204.GPOL_c30830"/>
<protein>
    <submittedName>
        <fullName evidence="2">Uncharacterized protein</fullName>
    </submittedName>
</protein>
<dbReference type="Proteomes" id="UP000009154">
    <property type="component" value="Chromosome"/>
</dbReference>
<dbReference type="eggNOG" id="ENOG5030EUD">
    <property type="taxonomic scope" value="Bacteria"/>
</dbReference>
<keyword evidence="3" id="KW-1185">Reference proteome</keyword>
<dbReference type="AlphaFoldDB" id="H6MVK4"/>
<dbReference type="KEGG" id="gpo:GPOL_c30830"/>
<gene>
    <name evidence="2" type="ordered locus">GPOL_c30830</name>
</gene>
<feature type="transmembrane region" description="Helical" evidence="1">
    <location>
        <begin position="60"/>
        <end position="81"/>
    </location>
</feature>
<keyword evidence="1" id="KW-0472">Membrane</keyword>
<dbReference type="HOGENOM" id="CLU_865490_0_0_11"/>
<organism evidence="2 3">
    <name type="scientific">Gordonia polyisoprenivorans (strain DSM 44266 / VH2)</name>
    <dbReference type="NCBI Taxonomy" id="1112204"/>
    <lineage>
        <taxon>Bacteria</taxon>
        <taxon>Bacillati</taxon>
        <taxon>Actinomycetota</taxon>
        <taxon>Actinomycetes</taxon>
        <taxon>Mycobacteriales</taxon>
        <taxon>Gordoniaceae</taxon>
        <taxon>Gordonia</taxon>
    </lineage>
</organism>
<evidence type="ECO:0000313" key="3">
    <source>
        <dbReference type="Proteomes" id="UP000009154"/>
    </source>
</evidence>
<accession>H6MVK4</accession>
<proteinExistence type="predicted"/>
<reference evidence="2 3" key="1">
    <citation type="journal article" date="2012" name="Appl. Environ. Microbiol.">
        <title>Involvement of two latex-clearing proteins during rubber degradation and insights into the subsequent degradation pathway revealed by the genome sequence of Gordonia polyisoprenivorans strain VH2.</title>
        <authorList>
            <person name="Hiessl S."/>
            <person name="Schuldes J."/>
            <person name="Thurmer A."/>
            <person name="Halbsguth T."/>
            <person name="Broker D."/>
            <person name="Angelov A."/>
            <person name="Liebl W."/>
            <person name="Daniel R."/>
            <person name="Steinbuchel A."/>
        </authorList>
    </citation>
    <scope>NUCLEOTIDE SEQUENCE [LARGE SCALE GENOMIC DNA]</scope>
    <source>
        <strain evidence="3">DSM 44266 / VH2</strain>
    </source>
</reference>
<feature type="transmembrane region" description="Helical" evidence="1">
    <location>
        <begin position="36"/>
        <end position="53"/>
    </location>
</feature>
<dbReference type="EMBL" id="CP003119">
    <property type="protein sequence ID" value="AFA74098.1"/>
    <property type="molecule type" value="Genomic_DNA"/>
</dbReference>
<evidence type="ECO:0000256" key="1">
    <source>
        <dbReference type="SAM" id="Phobius"/>
    </source>
</evidence>
<evidence type="ECO:0000313" key="2">
    <source>
        <dbReference type="EMBL" id="AFA74098.1"/>
    </source>
</evidence>
<keyword evidence="1" id="KW-1133">Transmembrane helix</keyword>
<sequence>MSDDKIDYRKIDHRKGPVTPATVSVVGAAPKSWTSFWVNGAIVVAAFVAMALCAAMRATVAANCFGTFGVVASGLVLLTLWQARSVIGKPQVTAGPEGIWAPAFQLPWDQIRALEFVSGQITYRKNDPHQTHATRRRETSLVVTSRAANKNGRPLQYGTTLYHFNSENFDEFRSAVRALAPHVEFWTTLNVSDYVVDPTAEQELARQLAATGRVAVTTRRGKEKMYFDRNGVGADDKFVPWTAVTGVVAVIDLYTTNGRTGKSTARTPKLVVVTNMVDQKGQELRLRPTYEASYQPPVEHLLPLLRQLAPHVQIADQRAVK</sequence>
<name>H6MVK4_GORPV</name>
<keyword evidence="1" id="KW-0812">Transmembrane</keyword>